<feature type="region of interest" description="Disordered" evidence="1">
    <location>
        <begin position="718"/>
        <end position="747"/>
    </location>
</feature>
<feature type="compositionally biased region" description="Low complexity" evidence="1">
    <location>
        <begin position="592"/>
        <end position="614"/>
    </location>
</feature>
<organism evidence="2 3">
    <name type="scientific">Phlebiopsis gigantea (strain 11061_1 CR5-6)</name>
    <name type="common">White-rot fungus</name>
    <name type="synonym">Peniophora gigantea</name>
    <dbReference type="NCBI Taxonomy" id="745531"/>
    <lineage>
        <taxon>Eukaryota</taxon>
        <taxon>Fungi</taxon>
        <taxon>Dikarya</taxon>
        <taxon>Basidiomycota</taxon>
        <taxon>Agaricomycotina</taxon>
        <taxon>Agaricomycetes</taxon>
        <taxon>Polyporales</taxon>
        <taxon>Phanerochaetaceae</taxon>
        <taxon>Phlebiopsis</taxon>
    </lineage>
</organism>
<feature type="compositionally biased region" description="Pro residues" evidence="1">
    <location>
        <begin position="1240"/>
        <end position="1252"/>
    </location>
</feature>
<reference evidence="2 3" key="1">
    <citation type="journal article" date="2014" name="PLoS Genet.">
        <title>Analysis of the Phlebiopsis gigantea genome, transcriptome and secretome provides insight into its pioneer colonization strategies of wood.</title>
        <authorList>
            <person name="Hori C."/>
            <person name="Ishida T."/>
            <person name="Igarashi K."/>
            <person name="Samejima M."/>
            <person name="Suzuki H."/>
            <person name="Master E."/>
            <person name="Ferreira P."/>
            <person name="Ruiz-Duenas F.J."/>
            <person name="Held B."/>
            <person name="Canessa P."/>
            <person name="Larrondo L.F."/>
            <person name="Schmoll M."/>
            <person name="Druzhinina I.S."/>
            <person name="Kubicek C.P."/>
            <person name="Gaskell J.A."/>
            <person name="Kersten P."/>
            <person name="St John F."/>
            <person name="Glasner J."/>
            <person name="Sabat G."/>
            <person name="Splinter BonDurant S."/>
            <person name="Syed K."/>
            <person name="Yadav J."/>
            <person name="Mgbeahuruike A.C."/>
            <person name="Kovalchuk A."/>
            <person name="Asiegbu F.O."/>
            <person name="Lackner G."/>
            <person name="Hoffmeister D."/>
            <person name="Rencoret J."/>
            <person name="Gutierrez A."/>
            <person name="Sun H."/>
            <person name="Lindquist E."/>
            <person name="Barry K."/>
            <person name="Riley R."/>
            <person name="Grigoriev I.V."/>
            <person name="Henrissat B."/>
            <person name="Kues U."/>
            <person name="Berka R.M."/>
            <person name="Martinez A.T."/>
            <person name="Covert S.F."/>
            <person name="Blanchette R.A."/>
            <person name="Cullen D."/>
        </authorList>
    </citation>
    <scope>NUCLEOTIDE SEQUENCE [LARGE SCALE GENOMIC DNA]</scope>
    <source>
        <strain evidence="2 3">11061_1 CR5-6</strain>
    </source>
</reference>
<feature type="compositionally biased region" description="Polar residues" evidence="1">
    <location>
        <begin position="615"/>
        <end position="626"/>
    </location>
</feature>
<feature type="compositionally biased region" description="Polar residues" evidence="1">
    <location>
        <begin position="163"/>
        <end position="177"/>
    </location>
</feature>
<dbReference type="EMBL" id="KN840566">
    <property type="protein sequence ID" value="KIP04671.1"/>
    <property type="molecule type" value="Genomic_DNA"/>
</dbReference>
<feature type="region of interest" description="Disordered" evidence="1">
    <location>
        <begin position="970"/>
        <end position="1081"/>
    </location>
</feature>
<accession>A0A0C3RUI1</accession>
<feature type="region of interest" description="Disordered" evidence="1">
    <location>
        <begin position="153"/>
        <end position="244"/>
    </location>
</feature>
<evidence type="ECO:0008006" key="4">
    <source>
        <dbReference type="Google" id="ProtNLM"/>
    </source>
</evidence>
<feature type="region of interest" description="Disordered" evidence="1">
    <location>
        <begin position="570"/>
        <end position="628"/>
    </location>
</feature>
<feature type="compositionally biased region" description="Pro residues" evidence="1">
    <location>
        <begin position="1038"/>
        <end position="1051"/>
    </location>
</feature>
<feature type="region of interest" description="Disordered" evidence="1">
    <location>
        <begin position="784"/>
        <end position="803"/>
    </location>
</feature>
<dbReference type="Proteomes" id="UP000053257">
    <property type="component" value="Unassembled WGS sequence"/>
</dbReference>
<feature type="compositionally biased region" description="Polar residues" evidence="1">
    <location>
        <begin position="407"/>
        <end position="438"/>
    </location>
</feature>
<feature type="compositionally biased region" description="Polar residues" evidence="1">
    <location>
        <begin position="1321"/>
        <end position="1334"/>
    </location>
</feature>
<evidence type="ECO:0000313" key="2">
    <source>
        <dbReference type="EMBL" id="KIP04671.1"/>
    </source>
</evidence>
<feature type="region of interest" description="Disordered" evidence="1">
    <location>
        <begin position="916"/>
        <end position="949"/>
    </location>
</feature>
<feature type="compositionally biased region" description="Polar residues" evidence="1">
    <location>
        <begin position="60"/>
        <end position="70"/>
    </location>
</feature>
<gene>
    <name evidence="2" type="ORF">PHLGIDRAFT_129351</name>
</gene>
<feature type="compositionally biased region" description="Low complexity" evidence="1">
    <location>
        <begin position="723"/>
        <end position="740"/>
    </location>
</feature>
<feature type="compositionally biased region" description="Low complexity" evidence="1">
    <location>
        <begin position="790"/>
        <end position="800"/>
    </location>
</feature>
<sequence length="1424" mass="150495">MASSTLSPFAKVKRFSTSQQEKHPMPPTEDGESVPNPKRSSRLNEFMSRSRTASLPPRPQTSNGPTSRQKLSARLGGFKGKGREKADLLSPDGDGSGDGEYVIDAASSSMTSVADPFAVHPTATASASFVTYSPTTSSPLPPILTTLSPNATVTRKSIRRPRTAQSIATTTSPSTSFADLPSPPMSPILASPPTSPPASPPTRRRGSILGAASDAFSSFARKTPNMKPRLGGLGRHQSGKGVGLGIHTTQPIVLTEVIEISESAVRATKLREEEEEERQRLRDAAARALGIGDPDADKFSVNSRTRLGLQDPAGDEDLEHEDGREVEDGWFETKTSGALRSEMTHSRTRSGSFLPPHSLQSFMQSQNSRPSTPIVNSQLAVTPTASLLSTSAPRSPLLPPSSPPPRNQSAKSFSSPPALSVNTASTLAPVRRTSQAQLRDSMKPVQDRTFPPPKIPPFPTSHSSLQPFIQRSATIPRYYPAPSLLMFALSKQWKNRFLVLTSPLPSPSAQSTPTSSPWANPKPETPTPAPSYLHIFKSHGSDERELERLEINEDSVVYIAEHEVGGRGSVIKVGGLPTRKPHGLPNPRPATSDGMGSRTSSSSVGSEEGMENGSASSSVTHGSDGSTVDGRTMWALQIQDPEETRSWIAAIKTTVLSQRSIRAGLGSSSNLGGIEPRGDLDVVLSLRALHSPISPRAEYANGIANGVVARLEGGISPTNSQFTEASKSSPTSSLTRSQSTGTTGNSAGLLADVAPIASGTNGGSLTQATRSSMSATTAIKSLFTIGGGRPRSPSSASTTGVSIRSLPVPEDDIESYPEDSFTHAGTNLLGMLHSNGYPLDRPISPAASGPVTPRAGTPVVSSETHPVFLERKILQDHDRQLVENENIPTPVIDIPGRRDANVAPPRDNILVVAQRVSSDGGMKSPSLQPPPRKRAGTVSTMALSISSPSEAESYTYTHANRSTAESLGVQNPNLLAPSSPMPPAYSPNSATPTRLKDRRARTSWSSVSTYGSNDHTPSSPDESRSRRWSRRSSMPQRMSPPYPPPGSPPGSPKSHGLRMPAARHPYAADTGPLNRCPSAGSQQSYISDIYGRPSFSTKRASVSSVHSYSTTGTSPPGMGSSLHKFGSRPRSSHRASMPPPQRPAPNSALPPTPGEGLMPPVTFAESCSAPPAKSSFRESLKLRAKRHSAAPPSQPPPSGGLPPRPDEPAFKPSHRRSSSYGSVSASLAMLGATSNFSQPAFPPPNGPLPPTPGFTMASPTPSRHSSITRHFRRMSSPIATNSIHSEPASPDPYPSSFLPSIFPPSPILETPVNAIPIGEPITTSQNDPNFLNLSPPTPPGSDFSVDAKLLEVPGPTALSPPPRRASRQAPVAAASDGAHSDAEKRTKESRDATTNEADTSSDVSPTRVRPPPEVDDFAPTGVAV</sequence>
<feature type="region of interest" description="Disordered" evidence="1">
    <location>
        <begin position="504"/>
        <end position="530"/>
    </location>
</feature>
<proteinExistence type="predicted"/>
<feature type="compositionally biased region" description="Basic and acidic residues" evidence="1">
    <location>
        <begin position="1378"/>
        <end position="1393"/>
    </location>
</feature>
<feature type="compositionally biased region" description="Low complexity" evidence="1">
    <location>
        <begin position="504"/>
        <end position="517"/>
    </location>
</feature>
<feature type="compositionally biased region" description="Basic and acidic residues" evidence="1">
    <location>
        <begin position="269"/>
        <end position="285"/>
    </location>
</feature>
<feature type="region of interest" description="Disordered" evidence="1">
    <location>
        <begin position="1096"/>
        <end position="1424"/>
    </location>
</feature>
<evidence type="ECO:0000256" key="1">
    <source>
        <dbReference type="SAM" id="MobiDB-lite"/>
    </source>
</evidence>
<feature type="compositionally biased region" description="Pro residues" evidence="1">
    <location>
        <begin position="1192"/>
        <end position="1203"/>
    </location>
</feature>
<dbReference type="HOGENOM" id="CLU_004467_0_0_1"/>
<feature type="compositionally biased region" description="Pro residues" evidence="1">
    <location>
        <begin position="396"/>
        <end position="406"/>
    </location>
</feature>
<dbReference type="STRING" id="745531.A0A0C3RUI1"/>
<feature type="compositionally biased region" description="Polar residues" evidence="1">
    <location>
        <begin position="1394"/>
        <end position="1404"/>
    </location>
</feature>
<dbReference type="OrthoDB" id="3256387at2759"/>
<name>A0A0C3RUI1_PHLG1</name>
<evidence type="ECO:0000313" key="3">
    <source>
        <dbReference type="Proteomes" id="UP000053257"/>
    </source>
</evidence>
<feature type="compositionally biased region" description="Polar residues" evidence="1">
    <location>
        <begin position="937"/>
        <end position="949"/>
    </location>
</feature>
<feature type="region of interest" description="Disordered" evidence="1">
    <location>
        <begin position="389"/>
        <end position="463"/>
    </location>
</feature>
<protein>
    <recommendedName>
        <fullName evidence="4">PH domain-containing protein</fullName>
    </recommendedName>
</protein>
<feature type="compositionally biased region" description="Polar residues" evidence="1">
    <location>
        <begin position="1096"/>
        <end position="1114"/>
    </location>
</feature>
<feature type="compositionally biased region" description="Pro residues" evidence="1">
    <location>
        <begin position="1137"/>
        <end position="1153"/>
    </location>
</feature>
<feature type="compositionally biased region" description="Polar residues" evidence="1">
    <location>
        <begin position="358"/>
        <end position="374"/>
    </location>
</feature>
<feature type="region of interest" description="Disordered" evidence="1">
    <location>
        <begin position="269"/>
        <end position="374"/>
    </location>
</feature>
<feature type="region of interest" description="Disordered" evidence="1">
    <location>
        <begin position="1"/>
        <end position="102"/>
    </location>
</feature>
<keyword evidence="3" id="KW-1185">Reference proteome</keyword>
<feature type="compositionally biased region" description="Polar residues" evidence="1">
    <location>
        <begin position="1002"/>
        <end position="1016"/>
    </location>
</feature>
<feature type="compositionally biased region" description="Pro residues" evidence="1">
    <location>
        <begin position="450"/>
        <end position="459"/>
    </location>
</feature>